<dbReference type="PANTHER" id="PTHR23054:SF61">
    <property type="entry name" value="OS02G0153000 PROTEIN"/>
    <property type="match status" value="1"/>
</dbReference>
<dbReference type="PANTHER" id="PTHR23054">
    <property type="entry name" value="TERNARY COMPLEX FACTOR MIP1, LEUCINE-ZIPPER-RELATED"/>
    <property type="match status" value="1"/>
</dbReference>
<feature type="domain" description="DUF547" evidence="2">
    <location>
        <begin position="377"/>
        <end position="509"/>
    </location>
</feature>
<keyword evidence="1" id="KW-0175">Coiled coil</keyword>
<protein>
    <recommendedName>
        <fullName evidence="6">DUF547 domain-containing protein</fullName>
    </recommendedName>
</protein>
<sequence>MLCLKAEVLDDHESNNTTSISTSTNNGAAGFGFILPMNLGSSIHKYLWRSGRLSARSISSGDGSPSSISDFEDIKSLGKISGKMNGGNTSFYRYQLEEDVKKLQQQLQEEINLRLALASAVDHTDSSFSGSPCHLPDKAQELLDSIAILEITVSKLEQESVALKCQLSQERNERHLAEYHLRHLPCPVSSPVDNSQACLTELIRRPCSGEKVQGKVEDKPPKSDVNGNLNRVHLVDRLWHHPNRLSEEMVLCMRDIFIFLADSSKLTSSEGMASPYSPQGHLSYSSLASFSDSPIMNSFMKSPSIDVENGSDDTARYCKLDPYSVPGKVDWIQGVGAYSTAVEVSWLSVGKKELEYASGALKRFRFLVEQLAEVDPSHLSCNEKLAFWINVYNALIMHAFLAYGIPRSDIKLFSLMQKAAYTIGGHSFSAADIEFIILKMKPPAHRPQIALLLALQKFKVTEEQNFSIDQPEPLLAFALSCGMHSSPAVRVFTPGNVNELLKTSLKDYVQASVGISSKGKLLVPKLLYCFAKGTVDDLQLPEWICQFLSPEQAAMVKDCSSNHKWRLLGSKSFSVLHFDSRFRFLFIL</sequence>
<keyword evidence="5" id="KW-1185">Reference proteome</keyword>
<dbReference type="InterPro" id="IPR025757">
    <property type="entry name" value="MIP1_Leuzipper"/>
</dbReference>
<gene>
    <name evidence="4" type="ORF">JCGZ_07561</name>
</gene>
<evidence type="ECO:0000259" key="3">
    <source>
        <dbReference type="Pfam" id="PF14389"/>
    </source>
</evidence>
<dbReference type="OrthoDB" id="418495at2759"/>
<proteinExistence type="predicted"/>
<feature type="domain" description="Ternary complex factor MIP1 leucine-zipper" evidence="3">
    <location>
        <begin position="92"/>
        <end position="170"/>
    </location>
</feature>
<dbReference type="EMBL" id="KK914539">
    <property type="protein sequence ID" value="KDP33990.1"/>
    <property type="molecule type" value="Genomic_DNA"/>
</dbReference>
<evidence type="ECO:0000313" key="5">
    <source>
        <dbReference type="Proteomes" id="UP000027138"/>
    </source>
</evidence>
<evidence type="ECO:0008006" key="6">
    <source>
        <dbReference type="Google" id="ProtNLM"/>
    </source>
</evidence>
<dbReference type="Pfam" id="PF14389">
    <property type="entry name" value="Lzipper-MIP1"/>
    <property type="match status" value="1"/>
</dbReference>
<evidence type="ECO:0000259" key="2">
    <source>
        <dbReference type="Pfam" id="PF04784"/>
    </source>
</evidence>
<accession>A0A067KNX1</accession>
<organism evidence="4 5">
    <name type="scientific">Jatropha curcas</name>
    <name type="common">Barbados nut</name>
    <dbReference type="NCBI Taxonomy" id="180498"/>
    <lineage>
        <taxon>Eukaryota</taxon>
        <taxon>Viridiplantae</taxon>
        <taxon>Streptophyta</taxon>
        <taxon>Embryophyta</taxon>
        <taxon>Tracheophyta</taxon>
        <taxon>Spermatophyta</taxon>
        <taxon>Magnoliopsida</taxon>
        <taxon>eudicotyledons</taxon>
        <taxon>Gunneridae</taxon>
        <taxon>Pentapetalae</taxon>
        <taxon>rosids</taxon>
        <taxon>fabids</taxon>
        <taxon>Malpighiales</taxon>
        <taxon>Euphorbiaceae</taxon>
        <taxon>Crotonoideae</taxon>
        <taxon>Jatropheae</taxon>
        <taxon>Jatropha</taxon>
    </lineage>
</organism>
<dbReference type="AlphaFoldDB" id="A0A067KNX1"/>
<reference evidence="4 5" key="1">
    <citation type="journal article" date="2014" name="PLoS ONE">
        <title>Global Analysis of Gene Expression Profiles in Physic Nut (Jatropha curcas L.) Seedlings Exposed to Salt Stress.</title>
        <authorList>
            <person name="Zhang L."/>
            <person name="Zhang C."/>
            <person name="Wu P."/>
            <person name="Chen Y."/>
            <person name="Li M."/>
            <person name="Jiang H."/>
            <person name="Wu G."/>
        </authorList>
    </citation>
    <scope>NUCLEOTIDE SEQUENCE [LARGE SCALE GENOMIC DNA]</scope>
    <source>
        <strain evidence="5">cv. GZQX0401</strain>
        <tissue evidence="4">Young leaves</tissue>
    </source>
</reference>
<dbReference type="Pfam" id="PF04784">
    <property type="entry name" value="DUF547"/>
    <property type="match status" value="1"/>
</dbReference>
<dbReference type="Proteomes" id="UP000027138">
    <property type="component" value="Unassembled WGS sequence"/>
</dbReference>
<evidence type="ECO:0000256" key="1">
    <source>
        <dbReference type="SAM" id="Coils"/>
    </source>
</evidence>
<name>A0A067KNX1_JATCU</name>
<evidence type="ECO:0000313" key="4">
    <source>
        <dbReference type="EMBL" id="KDP33990.1"/>
    </source>
</evidence>
<dbReference type="InterPro" id="IPR006869">
    <property type="entry name" value="DUF547"/>
</dbReference>
<feature type="coiled-coil region" evidence="1">
    <location>
        <begin position="139"/>
        <end position="173"/>
    </location>
</feature>